<keyword evidence="2" id="KW-0800">Toxin</keyword>
<keyword evidence="5 11" id="KW-0720">Serine protease</keyword>
<dbReference type="Gene3D" id="2.40.10.10">
    <property type="entry name" value="Trypsin-like serine proteases"/>
    <property type="match status" value="1"/>
</dbReference>
<evidence type="ECO:0000313" key="14">
    <source>
        <dbReference type="EMBL" id="AIR09758.1"/>
    </source>
</evidence>
<dbReference type="InterPro" id="IPR001254">
    <property type="entry name" value="Trypsin_dom"/>
</dbReference>
<dbReference type="GO" id="GO:0005576">
    <property type="term" value="C:extracellular region"/>
    <property type="evidence" value="ECO:0007669"/>
    <property type="project" value="UniProtKB-SubCell"/>
</dbReference>
<evidence type="ECO:0000256" key="9">
    <source>
        <dbReference type="ARBA" id="ARBA00055534"/>
    </source>
</evidence>
<name>A0A089QDA2_ALAAG</name>
<dbReference type="InterPro" id="IPR050430">
    <property type="entry name" value="Peptidase_S1"/>
</dbReference>
<evidence type="ECO:0000256" key="5">
    <source>
        <dbReference type="ARBA" id="ARBA00022825"/>
    </source>
</evidence>
<evidence type="ECO:0000256" key="6">
    <source>
        <dbReference type="ARBA" id="ARBA00023157"/>
    </source>
</evidence>
<feature type="signal peptide" evidence="12">
    <location>
        <begin position="1"/>
        <end position="17"/>
    </location>
</feature>
<dbReference type="FunFam" id="2.40.10.10:FF:000002">
    <property type="entry name" value="Transmembrane protease serine"/>
    <property type="match status" value="1"/>
</dbReference>
<keyword evidence="6" id="KW-1015">Disulfide bond</keyword>
<evidence type="ECO:0000256" key="2">
    <source>
        <dbReference type="ARBA" id="ARBA00022656"/>
    </source>
</evidence>
<protein>
    <submittedName>
        <fullName evidence="14">Trypsin-like serine protease</fullName>
        <ecNumber evidence="14">3.4.21.4</ecNumber>
    </submittedName>
</protein>
<keyword evidence="3 11" id="KW-0645">Protease</keyword>
<dbReference type="EC" id="3.4.21.4" evidence="14"/>
<feature type="domain" description="Peptidase S1" evidence="13">
    <location>
        <begin position="29"/>
        <end position="262"/>
    </location>
</feature>
<evidence type="ECO:0000256" key="3">
    <source>
        <dbReference type="ARBA" id="ARBA00022670"/>
    </source>
</evidence>
<comment type="function">
    <text evidence="9">Fibrinolytic activity; shows preferential cleavage of Arg-Gly bonds in all three fibrinogen chains. Contact with the caterpillars causes severe bleeding, due the anticoagulant effect of the protein.</text>
</comment>
<evidence type="ECO:0000256" key="11">
    <source>
        <dbReference type="RuleBase" id="RU363034"/>
    </source>
</evidence>
<dbReference type="GO" id="GO:0004252">
    <property type="term" value="F:serine-type endopeptidase activity"/>
    <property type="evidence" value="ECO:0007669"/>
    <property type="project" value="UniProtKB-EC"/>
</dbReference>
<evidence type="ECO:0000259" key="13">
    <source>
        <dbReference type="PROSITE" id="PS50240"/>
    </source>
</evidence>
<keyword evidence="7" id="KW-1199">Hemostasis impairing toxin</keyword>
<sequence length="262" mass="27976">MQAYIIVLLVCVAAVAGAPGVRNVAGSRIVGGQETTIEEYPEAVALIYVNSAGAFTMMCGGSILNQRSILSAGHCFALFSGFDVPSNWRVRAGSTYWNSGGLVLQVSSIIVHPTFDQLAYLDNDVAILRLTSMLQYGNTIQPARIAGPAYALTGGEEVWACGWGTTNTSGPERLHDVQIWVVDQEICRSRYTGFSVITENMLCAGWLDVGGRDQCWGDSGGPLYHVGTVVGITSFGLSCGHETYPGVNTRVSAVSEWIQVNA</sequence>
<dbReference type="GO" id="GO:0006508">
    <property type="term" value="P:proteolysis"/>
    <property type="evidence" value="ECO:0007669"/>
    <property type="project" value="UniProtKB-KW"/>
</dbReference>
<evidence type="ECO:0000256" key="1">
    <source>
        <dbReference type="ARBA" id="ARBA00004239"/>
    </source>
</evidence>
<dbReference type="SUPFAM" id="SSF50494">
    <property type="entry name" value="Trypsin-like serine proteases"/>
    <property type="match status" value="1"/>
</dbReference>
<dbReference type="InterPro" id="IPR033116">
    <property type="entry name" value="TRYPSIN_SER"/>
</dbReference>
<comment type="similarity">
    <text evidence="8">Belongs to the peptidase S1 family. CLIP subfamily.</text>
</comment>
<keyword evidence="4 11" id="KW-0378">Hydrolase</keyword>
<keyword evidence="10" id="KW-1205">Fibrinolytic toxin</keyword>
<feature type="chain" id="PRO_5001849246" evidence="12">
    <location>
        <begin position="18"/>
        <end position="262"/>
    </location>
</feature>
<evidence type="ECO:0000256" key="12">
    <source>
        <dbReference type="SAM" id="SignalP"/>
    </source>
</evidence>
<dbReference type="AlphaFoldDB" id="A0A089QDA2"/>
<dbReference type="PANTHER" id="PTHR24276">
    <property type="entry name" value="POLYSERASE-RELATED"/>
    <property type="match status" value="1"/>
</dbReference>
<dbReference type="FunFam" id="2.40.10.10:FF:000068">
    <property type="entry name" value="transmembrane protease serine 2"/>
    <property type="match status" value="1"/>
</dbReference>
<keyword evidence="12" id="KW-0732">Signal</keyword>
<dbReference type="InterPro" id="IPR009003">
    <property type="entry name" value="Peptidase_S1_PA"/>
</dbReference>
<dbReference type="PROSITE" id="PS00135">
    <property type="entry name" value="TRYPSIN_SER"/>
    <property type="match status" value="1"/>
</dbReference>
<evidence type="ECO:0000256" key="4">
    <source>
        <dbReference type="ARBA" id="ARBA00022801"/>
    </source>
</evidence>
<dbReference type="SMART" id="SM00020">
    <property type="entry name" value="Tryp_SPc"/>
    <property type="match status" value="1"/>
</dbReference>
<reference evidence="14" key="1">
    <citation type="submission" date="2014-06" db="EMBL/GenBank/DDBJ databases">
        <title>Digestive Peptidase Evolution in Holometabolous Insects Led to a Specialized Group of Enzymes in Lepidoptera.</title>
        <authorList>
            <person name="Dias R.O."/>
            <person name="Via A."/>
            <person name="Brandao M.M."/>
            <person name="Tramontano A."/>
            <person name="Silva-Filho M.C."/>
        </authorList>
    </citation>
    <scope>NUCLEOTIDE SEQUENCE</scope>
    <source>
        <strain evidence="14">ALA_tHybas_V2_1928</strain>
    </source>
</reference>
<dbReference type="PROSITE" id="PS00134">
    <property type="entry name" value="TRYPSIN_HIS"/>
    <property type="match status" value="1"/>
</dbReference>
<dbReference type="GO" id="GO:0090729">
    <property type="term" value="F:toxin activity"/>
    <property type="evidence" value="ECO:0007669"/>
    <property type="project" value="UniProtKB-KW"/>
</dbReference>
<proteinExistence type="evidence at transcript level"/>
<dbReference type="PROSITE" id="PS50240">
    <property type="entry name" value="TRYPSIN_DOM"/>
    <property type="match status" value="1"/>
</dbReference>
<dbReference type="PANTHER" id="PTHR24276:SF91">
    <property type="entry name" value="AT26814P-RELATED"/>
    <property type="match status" value="1"/>
</dbReference>
<dbReference type="InterPro" id="IPR018114">
    <property type="entry name" value="TRYPSIN_HIS"/>
</dbReference>
<dbReference type="Pfam" id="PF00089">
    <property type="entry name" value="Trypsin"/>
    <property type="match status" value="1"/>
</dbReference>
<comment type="subcellular location">
    <subcellularLocation>
        <location evidence="1">Secreted</location>
        <location evidence="1">Extracellular space</location>
    </subcellularLocation>
</comment>
<evidence type="ECO:0000256" key="8">
    <source>
        <dbReference type="ARBA" id="ARBA00024195"/>
    </source>
</evidence>
<organism evidence="14">
    <name type="scientific">Alabama argillacea</name>
    <name type="common">Cotton leafworm</name>
    <dbReference type="NCBI Taxonomy" id="720635"/>
    <lineage>
        <taxon>Eukaryota</taxon>
        <taxon>Metazoa</taxon>
        <taxon>Ecdysozoa</taxon>
        <taxon>Arthropoda</taxon>
        <taxon>Hexapoda</taxon>
        <taxon>Insecta</taxon>
        <taxon>Pterygota</taxon>
        <taxon>Neoptera</taxon>
        <taxon>Endopterygota</taxon>
        <taxon>Lepidoptera</taxon>
        <taxon>Glossata</taxon>
        <taxon>Ditrysia</taxon>
        <taxon>Noctuoidea</taxon>
        <taxon>Erebidae</taxon>
        <taxon>Scoliopteryginae</taxon>
        <taxon>Alabama</taxon>
    </lineage>
</organism>
<dbReference type="InterPro" id="IPR001314">
    <property type="entry name" value="Peptidase_S1A"/>
</dbReference>
<dbReference type="EMBL" id="KM083777">
    <property type="protein sequence ID" value="AIR09758.1"/>
    <property type="molecule type" value="mRNA"/>
</dbReference>
<dbReference type="CDD" id="cd00190">
    <property type="entry name" value="Tryp_SPc"/>
    <property type="match status" value="1"/>
</dbReference>
<accession>A0A089QDA2</accession>
<dbReference type="PRINTS" id="PR00722">
    <property type="entry name" value="CHYMOTRYPSIN"/>
</dbReference>
<evidence type="ECO:0000256" key="10">
    <source>
        <dbReference type="ARBA" id="ARBA00084094"/>
    </source>
</evidence>
<dbReference type="InterPro" id="IPR043504">
    <property type="entry name" value="Peptidase_S1_PA_chymotrypsin"/>
</dbReference>
<evidence type="ECO:0000256" key="7">
    <source>
        <dbReference type="ARBA" id="ARBA00023240"/>
    </source>
</evidence>